<dbReference type="SMART" id="SM00943">
    <property type="entry name" value="Prim-Pol"/>
    <property type="match status" value="1"/>
</dbReference>
<gene>
    <name evidence="2" type="ORF">GCM10010406_30780</name>
</gene>
<sequence length="224" mass="23493">MDFMLGSRRRSRASLCTTVAEYAGLWGWTVVPGARVVRGGACSCGAPDCAAPGAHPLPGGTGIVPGTPLERIRSVWEEAEDASVLLRVGVSFDVIDVGERAGARALARLERMGTRLGPVLATPTGRALFFVAPGAAGELPELLYRMGWDDADLDLRSLGPGDHVTAPPSDLGAYGPVRWLRRPAPSPSGGHGTVPPPEARLVLGTLAYACHRERRSAASRLVPS</sequence>
<reference evidence="2 3" key="1">
    <citation type="journal article" date="2019" name="Int. J. Syst. Evol. Microbiol.">
        <title>The Global Catalogue of Microorganisms (GCM) 10K type strain sequencing project: providing services to taxonomists for standard genome sequencing and annotation.</title>
        <authorList>
            <consortium name="The Broad Institute Genomics Platform"/>
            <consortium name="The Broad Institute Genome Sequencing Center for Infectious Disease"/>
            <person name="Wu L."/>
            <person name="Ma J."/>
        </authorList>
    </citation>
    <scope>NUCLEOTIDE SEQUENCE [LARGE SCALE GENOMIC DNA]</scope>
    <source>
        <strain evidence="2 3">JCM 6307</strain>
    </source>
</reference>
<dbReference type="RefSeq" id="WP_344383755.1">
    <property type="nucleotide sequence ID" value="NZ_BAAATA010000016.1"/>
</dbReference>
<evidence type="ECO:0000259" key="1">
    <source>
        <dbReference type="SMART" id="SM00943"/>
    </source>
</evidence>
<dbReference type="InterPro" id="IPR015330">
    <property type="entry name" value="DNA_primase/pol_bifunc_N"/>
</dbReference>
<dbReference type="Proteomes" id="UP001501358">
    <property type="component" value="Unassembled WGS sequence"/>
</dbReference>
<keyword evidence="3" id="KW-1185">Reference proteome</keyword>
<name>A0ABN3LZG5_9ACTN</name>
<evidence type="ECO:0000313" key="3">
    <source>
        <dbReference type="Proteomes" id="UP001501358"/>
    </source>
</evidence>
<proteinExistence type="predicted"/>
<comment type="caution">
    <text evidence="2">The sequence shown here is derived from an EMBL/GenBank/DDBJ whole genome shotgun (WGS) entry which is preliminary data.</text>
</comment>
<dbReference type="Pfam" id="PF09250">
    <property type="entry name" value="Prim-Pol"/>
    <property type="match status" value="1"/>
</dbReference>
<protein>
    <submittedName>
        <fullName evidence="2">Bifunctional DNA primase/polymerase</fullName>
    </submittedName>
</protein>
<feature type="domain" description="DNA primase/polymerase bifunctional N-terminal" evidence="1">
    <location>
        <begin position="19"/>
        <end position="203"/>
    </location>
</feature>
<accession>A0ABN3LZG5</accession>
<dbReference type="EMBL" id="BAAATA010000016">
    <property type="protein sequence ID" value="GAA2492521.1"/>
    <property type="molecule type" value="Genomic_DNA"/>
</dbReference>
<evidence type="ECO:0000313" key="2">
    <source>
        <dbReference type="EMBL" id="GAA2492521.1"/>
    </source>
</evidence>
<organism evidence="2 3">
    <name type="scientific">Streptomyces thermolineatus</name>
    <dbReference type="NCBI Taxonomy" id="44033"/>
    <lineage>
        <taxon>Bacteria</taxon>
        <taxon>Bacillati</taxon>
        <taxon>Actinomycetota</taxon>
        <taxon>Actinomycetes</taxon>
        <taxon>Kitasatosporales</taxon>
        <taxon>Streptomycetaceae</taxon>
        <taxon>Streptomyces</taxon>
    </lineage>
</organism>